<evidence type="ECO:0000313" key="1">
    <source>
        <dbReference type="EMBL" id="KFI82694.1"/>
    </source>
</evidence>
<organism evidence="1 2">
    <name type="scientific">Bifidobacterium pullorum</name>
    <dbReference type="NCBI Taxonomy" id="78448"/>
    <lineage>
        <taxon>Bacteria</taxon>
        <taxon>Bacillati</taxon>
        <taxon>Actinomycetota</taxon>
        <taxon>Actinomycetes</taxon>
        <taxon>Bifidobacteriales</taxon>
        <taxon>Bifidobacteriaceae</taxon>
        <taxon>Bifidobacterium</taxon>
    </lineage>
</organism>
<proteinExistence type="predicted"/>
<name>A0A7V8HQ80_9BIFI</name>
<protein>
    <submittedName>
        <fullName evidence="1">Uncharacterized protein</fullName>
    </submittedName>
</protein>
<dbReference type="Proteomes" id="UP000029109">
    <property type="component" value="Unassembled WGS sequence"/>
</dbReference>
<dbReference type="EMBL" id="JGZJ01000008">
    <property type="protein sequence ID" value="KFI82694.1"/>
    <property type="molecule type" value="Genomic_DNA"/>
</dbReference>
<evidence type="ECO:0000313" key="2">
    <source>
        <dbReference type="Proteomes" id="UP000029109"/>
    </source>
</evidence>
<accession>A0A7V8HQ80</accession>
<reference evidence="1 2" key="1">
    <citation type="submission" date="2014-03" db="EMBL/GenBank/DDBJ databases">
        <title>Genomics of Bifidobacteria.</title>
        <authorList>
            <person name="Ventura M."/>
            <person name="Milani C."/>
            <person name="Lugli G.A."/>
        </authorList>
    </citation>
    <scope>NUCLEOTIDE SEQUENCE [LARGE SCALE GENOMIC DNA]</scope>
    <source>
        <strain evidence="1 2">LMG 21816</strain>
    </source>
</reference>
<gene>
    <name evidence="1" type="ORF">BPULL_2090</name>
</gene>
<comment type="caution">
    <text evidence="1">The sequence shown here is derived from an EMBL/GenBank/DDBJ whole genome shotgun (WGS) entry which is preliminary data.</text>
</comment>
<sequence>MNCKYDEFCNKNRESSSCCPPSTVKDEIKDKTDGHPSHVCPYEFLFEVKRSKHTKTYKCAKTGKKVYETDKLY</sequence>
<dbReference type="AlphaFoldDB" id="A0A7V8HQ80"/>